<organism evidence="2 3">
    <name type="scientific">Ditylenchus dipsaci</name>
    <dbReference type="NCBI Taxonomy" id="166011"/>
    <lineage>
        <taxon>Eukaryota</taxon>
        <taxon>Metazoa</taxon>
        <taxon>Ecdysozoa</taxon>
        <taxon>Nematoda</taxon>
        <taxon>Chromadorea</taxon>
        <taxon>Rhabditida</taxon>
        <taxon>Tylenchina</taxon>
        <taxon>Tylenchomorpha</taxon>
        <taxon>Sphaerularioidea</taxon>
        <taxon>Anguinidae</taxon>
        <taxon>Anguininae</taxon>
        <taxon>Ditylenchus</taxon>
    </lineage>
</organism>
<accession>A0A915E8D0</accession>
<dbReference type="InterPro" id="IPR007021">
    <property type="entry name" value="DUF659"/>
</dbReference>
<name>A0A915E8D0_9BILA</name>
<dbReference type="Pfam" id="PF04937">
    <property type="entry name" value="DUF659"/>
    <property type="match status" value="1"/>
</dbReference>
<dbReference type="AlphaFoldDB" id="A0A915E8D0"/>
<dbReference type="WBParaSite" id="jg26802">
    <property type="protein sequence ID" value="jg26802"/>
    <property type="gene ID" value="jg26802"/>
</dbReference>
<feature type="domain" description="DUF659" evidence="1">
    <location>
        <begin position="7"/>
        <end position="95"/>
    </location>
</feature>
<evidence type="ECO:0000259" key="1">
    <source>
        <dbReference type="Pfam" id="PF04937"/>
    </source>
</evidence>
<reference evidence="3" key="1">
    <citation type="submission" date="2022-11" db="UniProtKB">
        <authorList>
            <consortium name="WormBaseParasite"/>
        </authorList>
    </citation>
    <scope>IDENTIFICATION</scope>
</reference>
<protein>
    <submittedName>
        <fullName evidence="3">DUF659 domain-containing protein</fullName>
    </submittedName>
</protein>
<dbReference type="PANTHER" id="PTHR32166:SF123">
    <property type="entry name" value="BED-TYPE DOMAIN-CONTAINING PROTEIN"/>
    <property type="match status" value="1"/>
</dbReference>
<proteinExistence type="predicted"/>
<evidence type="ECO:0000313" key="2">
    <source>
        <dbReference type="Proteomes" id="UP000887574"/>
    </source>
</evidence>
<sequence length="120" mass="13336">MDKADFLSISSDGWTDVNSSKIINVVVHCPKPFLLNSIDATKNRTQVIGEYIAKLLAEEINAVGKSKVVAIVTDHAANMRSAWRLLAKDYPWICSRMQGSHAKFGNEGYLRKDGDRWLAG</sequence>
<dbReference type="PANTHER" id="PTHR32166">
    <property type="entry name" value="OSJNBA0013A04.12 PROTEIN"/>
    <property type="match status" value="1"/>
</dbReference>
<dbReference type="Proteomes" id="UP000887574">
    <property type="component" value="Unplaced"/>
</dbReference>
<keyword evidence="2" id="KW-1185">Reference proteome</keyword>
<evidence type="ECO:0000313" key="3">
    <source>
        <dbReference type="WBParaSite" id="jg26802"/>
    </source>
</evidence>